<dbReference type="EMBL" id="KQ483910">
    <property type="protein sequence ID" value="KYP39407.1"/>
    <property type="molecule type" value="Genomic_DNA"/>
</dbReference>
<name>A0A151RA43_CAJCA</name>
<dbReference type="InterPro" id="IPR000477">
    <property type="entry name" value="RT_dom"/>
</dbReference>
<dbReference type="PANTHER" id="PTHR24559:SF430">
    <property type="entry name" value="RNA-DIRECTED DNA POLYMERASE"/>
    <property type="match status" value="1"/>
</dbReference>
<dbReference type="SUPFAM" id="SSF56672">
    <property type="entry name" value="DNA/RNA polymerases"/>
    <property type="match status" value="1"/>
</dbReference>
<dbReference type="Gene3D" id="3.30.70.270">
    <property type="match status" value="1"/>
</dbReference>
<organism evidence="2 3">
    <name type="scientific">Cajanus cajan</name>
    <name type="common">Pigeon pea</name>
    <name type="synonym">Cajanus indicus</name>
    <dbReference type="NCBI Taxonomy" id="3821"/>
    <lineage>
        <taxon>Eukaryota</taxon>
        <taxon>Viridiplantae</taxon>
        <taxon>Streptophyta</taxon>
        <taxon>Embryophyta</taxon>
        <taxon>Tracheophyta</taxon>
        <taxon>Spermatophyta</taxon>
        <taxon>Magnoliopsida</taxon>
        <taxon>eudicotyledons</taxon>
        <taxon>Gunneridae</taxon>
        <taxon>Pentapetalae</taxon>
        <taxon>rosids</taxon>
        <taxon>fabids</taxon>
        <taxon>Fabales</taxon>
        <taxon>Fabaceae</taxon>
        <taxon>Papilionoideae</taxon>
        <taxon>50 kb inversion clade</taxon>
        <taxon>NPAAA clade</taxon>
        <taxon>indigoferoid/millettioid clade</taxon>
        <taxon>Phaseoleae</taxon>
        <taxon>Cajanus</taxon>
    </lineage>
</organism>
<accession>A0A151RA43</accession>
<keyword evidence="2" id="KW-0548">Nucleotidyltransferase</keyword>
<gene>
    <name evidence="2" type="ORF">KK1_039271</name>
</gene>
<dbReference type="AlphaFoldDB" id="A0A151RA43"/>
<sequence>MLTHYHAYPLPSIDRLVDGISSHALLRFLDAYSGYDQLPMYPLDKDKTTSITERANFCYRVVSFGLKNTSATYQSLMDKVFHQ</sequence>
<proteinExistence type="predicted"/>
<dbReference type="PANTHER" id="PTHR24559">
    <property type="entry name" value="TRANSPOSON TY3-I GAG-POL POLYPROTEIN"/>
    <property type="match status" value="1"/>
</dbReference>
<evidence type="ECO:0000259" key="1">
    <source>
        <dbReference type="Pfam" id="PF00078"/>
    </source>
</evidence>
<dbReference type="Proteomes" id="UP000075243">
    <property type="component" value="Unassembled WGS sequence"/>
</dbReference>
<evidence type="ECO:0000313" key="2">
    <source>
        <dbReference type="EMBL" id="KYP39407.1"/>
    </source>
</evidence>
<dbReference type="Pfam" id="PF00078">
    <property type="entry name" value="RVT_1"/>
    <property type="match status" value="1"/>
</dbReference>
<dbReference type="InterPro" id="IPR053134">
    <property type="entry name" value="RNA-dir_DNA_polymerase"/>
</dbReference>
<dbReference type="Gene3D" id="3.10.10.10">
    <property type="entry name" value="HIV Type 1 Reverse Transcriptase, subunit A, domain 1"/>
    <property type="match status" value="1"/>
</dbReference>
<dbReference type="InterPro" id="IPR043128">
    <property type="entry name" value="Rev_trsase/Diguanyl_cyclase"/>
</dbReference>
<dbReference type="GO" id="GO:0003964">
    <property type="term" value="F:RNA-directed DNA polymerase activity"/>
    <property type="evidence" value="ECO:0007669"/>
    <property type="project" value="UniProtKB-KW"/>
</dbReference>
<keyword evidence="2" id="KW-0695">RNA-directed DNA polymerase</keyword>
<keyword evidence="3" id="KW-1185">Reference proteome</keyword>
<dbReference type="InterPro" id="IPR043502">
    <property type="entry name" value="DNA/RNA_pol_sf"/>
</dbReference>
<reference evidence="2" key="1">
    <citation type="journal article" date="2012" name="Nat. Biotechnol.">
        <title>Draft genome sequence of pigeonpea (Cajanus cajan), an orphan legume crop of resource-poor farmers.</title>
        <authorList>
            <person name="Varshney R.K."/>
            <person name="Chen W."/>
            <person name="Li Y."/>
            <person name="Bharti A.K."/>
            <person name="Saxena R.K."/>
            <person name="Schlueter J.A."/>
            <person name="Donoghue M.T."/>
            <person name="Azam S."/>
            <person name="Fan G."/>
            <person name="Whaley A.M."/>
            <person name="Farmer A.D."/>
            <person name="Sheridan J."/>
            <person name="Iwata A."/>
            <person name="Tuteja R."/>
            <person name="Penmetsa R.V."/>
            <person name="Wu W."/>
            <person name="Upadhyaya H.D."/>
            <person name="Yang S.P."/>
            <person name="Shah T."/>
            <person name="Saxena K.B."/>
            <person name="Michael T."/>
            <person name="McCombie W.R."/>
            <person name="Yang B."/>
            <person name="Zhang G."/>
            <person name="Yang H."/>
            <person name="Wang J."/>
            <person name="Spillane C."/>
            <person name="Cook D.R."/>
            <person name="May G.D."/>
            <person name="Xu X."/>
            <person name="Jackson S.A."/>
        </authorList>
    </citation>
    <scope>NUCLEOTIDE SEQUENCE [LARGE SCALE GENOMIC DNA]</scope>
</reference>
<protein>
    <submittedName>
        <fullName evidence="2">RNA-directed DNA polymerase isogeny</fullName>
    </submittedName>
</protein>
<feature type="domain" description="Reverse transcriptase" evidence="1">
    <location>
        <begin position="12"/>
        <end position="82"/>
    </location>
</feature>
<evidence type="ECO:0000313" key="3">
    <source>
        <dbReference type="Proteomes" id="UP000075243"/>
    </source>
</evidence>
<dbReference type="Gramene" id="C.cajan_36687.t">
    <property type="protein sequence ID" value="C.cajan_36687.t.cds1"/>
    <property type="gene ID" value="C.cajan_36687"/>
</dbReference>
<keyword evidence="2" id="KW-0808">Transferase</keyword>